<keyword evidence="8" id="KW-1185">Reference proteome</keyword>
<dbReference type="PROSITE" id="PS51736">
    <property type="entry name" value="RECOMBINASES_3"/>
    <property type="match status" value="1"/>
</dbReference>
<dbReference type="SMART" id="SM00857">
    <property type="entry name" value="Resolvase"/>
    <property type="match status" value="1"/>
</dbReference>
<evidence type="ECO:0000259" key="6">
    <source>
        <dbReference type="PROSITE" id="PS51736"/>
    </source>
</evidence>
<reference evidence="8" key="1">
    <citation type="submission" date="2016-10" db="EMBL/GenBank/DDBJ databases">
        <authorList>
            <person name="Varghese N."/>
            <person name="Submissions S."/>
        </authorList>
    </citation>
    <scope>NUCLEOTIDE SEQUENCE [LARGE SCALE GENOMIC DNA]</scope>
    <source>
        <strain evidence="8">CGMCC 1.8975</strain>
    </source>
</reference>
<organism evidence="7 8">
    <name type="scientific">Hymenobacter psychrophilus</name>
    <dbReference type="NCBI Taxonomy" id="651662"/>
    <lineage>
        <taxon>Bacteria</taxon>
        <taxon>Pseudomonadati</taxon>
        <taxon>Bacteroidota</taxon>
        <taxon>Cytophagia</taxon>
        <taxon>Cytophagales</taxon>
        <taxon>Hymenobacteraceae</taxon>
        <taxon>Hymenobacter</taxon>
    </lineage>
</organism>
<feature type="domain" description="Resolvase/invertase-type recombinase catalytic" evidence="6">
    <location>
        <begin position="1"/>
        <end position="134"/>
    </location>
</feature>
<dbReference type="CDD" id="cd03768">
    <property type="entry name" value="SR_ResInv"/>
    <property type="match status" value="1"/>
</dbReference>
<dbReference type="GO" id="GO:0015074">
    <property type="term" value="P:DNA integration"/>
    <property type="evidence" value="ECO:0007669"/>
    <property type="project" value="UniProtKB-KW"/>
</dbReference>
<keyword evidence="4" id="KW-0238">DNA-binding</keyword>
<protein>
    <submittedName>
        <fullName evidence="7">Site-specific DNA recombinase</fullName>
    </submittedName>
</protein>
<gene>
    <name evidence="7" type="ORF">SAMN04488069_11513</name>
</gene>
<evidence type="ECO:0000256" key="3">
    <source>
        <dbReference type="ARBA" id="ARBA00023100"/>
    </source>
</evidence>
<evidence type="ECO:0000256" key="2">
    <source>
        <dbReference type="ARBA" id="ARBA00022908"/>
    </source>
</evidence>
<keyword evidence="2" id="KW-0229">DNA integration</keyword>
<dbReference type="Proteomes" id="UP000199249">
    <property type="component" value="Unassembled WGS sequence"/>
</dbReference>
<keyword evidence="3" id="KW-0230">DNA invertase</keyword>
<dbReference type="InterPro" id="IPR050639">
    <property type="entry name" value="SSR_resolvase"/>
</dbReference>
<dbReference type="RefSeq" id="WP_245711960.1">
    <property type="nucleotide sequence ID" value="NZ_FNOV01000015.1"/>
</dbReference>
<dbReference type="FunFam" id="3.40.50.1390:FF:000001">
    <property type="entry name" value="DNA recombinase"/>
    <property type="match status" value="1"/>
</dbReference>
<accession>A0A1H3N4K7</accession>
<dbReference type="PANTHER" id="PTHR30461:SF2">
    <property type="entry name" value="SERINE RECOMBINASE PINE-RELATED"/>
    <property type="match status" value="1"/>
</dbReference>
<dbReference type="Gene3D" id="3.40.50.1390">
    <property type="entry name" value="Resolvase, N-terminal catalytic domain"/>
    <property type="match status" value="1"/>
</dbReference>
<name>A0A1H3N4K7_9BACT</name>
<dbReference type="EMBL" id="FNOV01000015">
    <property type="protein sequence ID" value="SDY83169.1"/>
    <property type="molecule type" value="Genomic_DNA"/>
</dbReference>
<evidence type="ECO:0000313" key="7">
    <source>
        <dbReference type="EMBL" id="SDY83169.1"/>
    </source>
</evidence>
<dbReference type="AlphaFoldDB" id="A0A1H3N4K7"/>
<evidence type="ECO:0000256" key="4">
    <source>
        <dbReference type="ARBA" id="ARBA00023125"/>
    </source>
</evidence>
<comment type="similarity">
    <text evidence="1">Belongs to the site-specific recombinase resolvase family.</text>
</comment>
<sequence length="210" mass="22976">MNFGYARVSAKDQHLDTQLAQLQAAGVDRVFQEKISGTTTQRPVLTELLATLRSGDTVTVARLNRLGRNSAHIMQLVAELHERQVRFVALDLGIDTATPAGRLVLGIFAALAEYDRESIRERATAGIALAKAQGKHLGRRPGVDTGKLAKVQACLAAGMSVHQTVVITGVSESSVKRYRRQVELCNSDAECSLVGQGLRPELRRRHMVRR</sequence>
<dbReference type="InterPro" id="IPR036162">
    <property type="entry name" value="Resolvase-like_N_sf"/>
</dbReference>
<dbReference type="InterPro" id="IPR006119">
    <property type="entry name" value="Resolv_N"/>
</dbReference>
<dbReference type="PANTHER" id="PTHR30461">
    <property type="entry name" value="DNA-INVERTASE FROM LAMBDOID PROPHAGE"/>
    <property type="match status" value="1"/>
</dbReference>
<evidence type="ECO:0000256" key="1">
    <source>
        <dbReference type="ARBA" id="ARBA00009913"/>
    </source>
</evidence>
<evidence type="ECO:0000256" key="5">
    <source>
        <dbReference type="ARBA" id="ARBA00023172"/>
    </source>
</evidence>
<keyword evidence="5" id="KW-0233">DNA recombination</keyword>
<dbReference type="STRING" id="651662.SAMN04488069_11513"/>
<evidence type="ECO:0000313" key="8">
    <source>
        <dbReference type="Proteomes" id="UP000199249"/>
    </source>
</evidence>
<dbReference type="GO" id="GO:0003677">
    <property type="term" value="F:DNA binding"/>
    <property type="evidence" value="ECO:0007669"/>
    <property type="project" value="UniProtKB-KW"/>
</dbReference>
<proteinExistence type="inferred from homology"/>
<dbReference type="GO" id="GO:0000150">
    <property type="term" value="F:DNA strand exchange activity"/>
    <property type="evidence" value="ECO:0007669"/>
    <property type="project" value="UniProtKB-KW"/>
</dbReference>
<dbReference type="Pfam" id="PF00239">
    <property type="entry name" value="Resolvase"/>
    <property type="match status" value="1"/>
</dbReference>
<dbReference type="SUPFAM" id="SSF53041">
    <property type="entry name" value="Resolvase-like"/>
    <property type="match status" value="1"/>
</dbReference>